<dbReference type="PRINTS" id="PR00480">
    <property type="entry name" value="ASTACIN"/>
</dbReference>
<accession>A0AAV2HNJ1</accession>
<evidence type="ECO:0000259" key="8">
    <source>
        <dbReference type="PROSITE" id="PS51864"/>
    </source>
</evidence>
<dbReference type="Gene3D" id="3.40.390.10">
    <property type="entry name" value="Collagenase (Catalytic Domain)"/>
    <property type="match status" value="1"/>
</dbReference>
<dbReference type="EC" id="3.4.24.-" evidence="7"/>
<keyword evidence="3 7" id="KW-0378">Hydrolase</keyword>
<dbReference type="GO" id="GO:0046872">
    <property type="term" value="F:metal ion binding"/>
    <property type="evidence" value="ECO:0007669"/>
    <property type="project" value="UniProtKB-KW"/>
</dbReference>
<name>A0AAV2HNJ1_LYMST</name>
<keyword evidence="5 7" id="KW-0482">Metalloprotease</keyword>
<sequence length="80" mass="8860">MIDFAITTIAKATTQNTAYDFNSIMHYGPYAFAIDHTKPVITPKAGKAPPNARLGQRVNLSPTDVLEIQRLYGCHEGKLR</sequence>
<dbReference type="PROSITE" id="PS51864">
    <property type="entry name" value="ASTACIN"/>
    <property type="match status" value="1"/>
</dbReference>
<evidence type="ECO:0000256" key="5">
    <source>
        <dbReference type="ARBA" id="ARBA00023049"/>
    </source>
</evidence>
<dbReference type="PANTHER" id="PTHR10127">
    <property type="entry name" value="DISCOIDIN, CUB, EGF, LAMININ , AND ZINC METALLOPROTEASE DOMAIN CONTAINING"/>
    <property type="match status" value="1"/>
</dbReference>
<feature type="domain" description="Peptidase M12A" evidence="8">
    <location>
        <begin position="1"/>
        <end position="75"/>
    </location>
</feature>
<proteinExistence type="predicted"/>
<dbReference type="GO" id="GO:0006508">
    <property type="term" value="P:proteolysis"/>
    <property type="evidence" value="ECO:0007669"/>
    <property type="project" value="UniProtKB-KW"/>
</dbReference>
<organism evidence="9 10">
    <name type="scientific">Lymnaea stagnalis</name>
    <name type="common">Great pond snail</name>
    <name type="synonym">Helix stagnalis</name>
    <dbReference type="NCBI Taxonomy" id="6523"/>
    <lineage>
        <taxon>Eukaryota</taxon>
        <taxon>Metazoa</taxon>
        <taxon>Spiralia</taxon>
        <taxon>Lophotrochozoa</taxon>
        <taxon>Mollusca</taxon>
        <taxon>Gastropoda</taxon>
        <taxon>Heterobranchia</taxon>
        <taxon>Euthyneura</taxon>
        <taxon>Panpulmonata</taxon>
        <taxon>Hygrophila</taxon>
        <taxon>Lymnaeoidea</taxon>
        <taxon>Lymnaeidae</taxon>
        <taxon>Lymnaea</taxon>
    </lineage>
</organism>
<evidence type="ECO:0000256" key="6">
    <source>
        <dbReference type="PROSITE-ProRule" id="PRU01211"/>
    </source>
</evidence>
<dbReference type="SUPFAM" id="SSF55486">
    <property type="entry name" value="Metalloproteases ('zincins'), catalytic domain"/>
    <property type="match status" value="1"/>
</dbReference>
<evidence type="ECO:0000256" key="4">
    <source>
        <dbReference type="ARBA" id="ARBA00022833"/>
    </source>
</evidence>
<evidence type="ECO:0000313" key="9">
    <source>
        <dbReference type="EMBL" id="CAL1535620.1"/>
    </source>
</evidence>
<comment type="cofactor">
    <cofactor evidence="7">
        <name>Zn(2+)</name>
        <dbReference type="ChEBI" id="CHEBI:29105"/>
    </cofactor>
    <text evidence="7">Binds 1 zinc ion per subunit.</text>
</comment>
<protein>
    <recommendedName>
        <fullName evidence="7">Metalloendopeptidase</fullName>
        <ecNumber evidence="7">3.4.24.-</ecNumber>
    </recommendedName>
</protein>
<keyword evidence="2 7" id="KW-0479">Metal-binding</keyword>
<keyword evidence="1 7" id="KW-0645">Protease</keyword>
<comment type="caution">
    <text evidence="6">Lacks conserved residue(s) required for the propagation of feature annotation.</text>
</comment>
<dbReference type="InterPro" id="IPR001506">
    <property type="entry name" value="Peptidase_M12A"/>
</dbReference>
<gene>
    <name evidence="9" type="ORF">GSLYS_00009580001</name>
</gene>
<dbReference type="Pfam" id="PF01400">
    <property type="entry name" value="Astacin"/>
    <property type="match status" value="1"/>
</dbReference>
<comment type="caution">
    <text evidence="9">The sequence shown here is derived from an EMBL/GenBank/DDBJ whole genome shotgun (WGS) entry which is preliminary data.</text>
</comment>
<dbReference type="AlphaFoldDB" id="A0AAV2HNJ1"/>
<evidence type="ECO:0000256" key="2">
    <source>
        <dbReference type="ARBA" id="ARBA00022723"/>
    </source>
</evidence>
<evidence type="ECO:0000313" key="10">
    <source>
        <dbReference type="Proteomes" id="UP001497497"/>
    </source>
</evidence>
<dbReference type="GO" id="GO:0004222">
    <property type="term" value="F:metalloendopeptidase activity"/>
    <property type="evidence" value="ECO:0007669"/>
    <property type="project" value="UniProtKB-UniRule"/>
</dbReference>
<evidence type="ECO:0000256" key="1">
    <source>
        <dbReference type="ARBA" id="ARBA00022670"/>
    </source>
</evidence>
<dbReference type="InterPro" id="IPR024079">
    <property type="entry name" value="MetalloPept_cat_dom_sf"/>
</dbReference>
<evidence type="ECO:0000256" key="3">
    <source>
        <dbReference type="ARBA" id="ARBA00022801"/>
    </source>
</evidence>
<keyword evidence="4 7" id="KW-0862">Zinc</keyword>
<dbReference type="PANTHER" id="PTHR10127:SF780">
    <property type="entry name" value="METALLOENDOPEPTIDASE"/>
    <property type="match status" value="1"/>
</dbReference>
<dbReference type="EMBL" id="CAXITT010000207">
    <property type="protein sequence ID" value="CAL1535620.1"/>
    <property type="molecule type" value="Genomic_DNA"/>
</dbReference>
<evidence type="ECO:0000256" key="7">
    <source>
        <dbReference type="RuleBase" id="RU361183"/>
    </source>
</evidence>
<reference evidence="9 10" key="1">
    <citation type="submission" date="2024-04" db="EMBL/GenBank/DDBJ databases">
        <authorList>
            <consortium name="Genoscope - CEA"/>
            <person name="William W."/>
        </authorList>
    </citation>
    <scope>NUCLEOTIDE SEQUENCE [LARGE SCALE GENOMIC DNA]</scope>
</reference>
<keyword evidence="10" id="KW-1185">Reference proteome</keyword>
<dbReference type="Proteomes" id="UP001497497">
    <property type="component" value="Unassembled WGS sequence"/>
</dbReference>